<reference evidence="1 2" key="1">
    <citation type="submission" date="2019-04" db="EMBL/GenBank/DDBJ databases">
        <title>Friends and foes A comparative genomics study of 23 Aspergillus species from section Flavi.</title>
        <authorList>
            <consortium name="DOE Joint Genome Institute"/>
            <person name="Kjaerbolling I."/>
            <person name="Vesth T."/>
            <person name="Frisvad J.C."/>
            <person name="Nybo J.L."/>
            <person name="Theobald S."/>
            <person name="Kildgaard S."/>
            <person name="Isbrandt T."/>
            <person name="Kuo A."/>
            <person name="Sato A."/>
            <person name="Lyhne E.K."/>
            <person name="Kogle M.E."/>
            <person name="Wiebenga A."/>
            <person name="Kun R.S."/>
            <person name="Lubbers R.J."/>
            <person name="Makela M.R."/>
            <person name="Barry K."/>
            <person name="Chovatia M."/>
            <person name="Clum A."/>
            <person name="Daum C."/>
            <person name="Haridas S."/>
            <person name="He G."/>
            <person name="LaButti K."/>
            <person name="Lipzen A."/>
            <person name="Mondo S."/>
            <person name="Riley R."/>
            <person name="Salamov A."/>
            <person name="Simmons B.A."/>
            <person name="Magnuson J.K."/>
            <person name="Henrissat B."/>
            <person name="Mortensen U.H."/>
            <person name="Larsen T.O."/>
            <person name="Devries R.P."/>
            <person name="Grigoriev I.V."/>
            <person name="Machida M."/>
            <person name="Baker S.E."/>
            <person name="Andersen M.R."/>
        </authorList>
    </citation>
    <scope>NUCLEOTIDE SEQUENCE [LARGE SCALE GENOMIC DNA]</scope>
    <source>
        <strain evidence="1 2">IBT 18842</strain>
    </source>
</reference>
<dbReference type="AlphaFoldDB" id="A0A5N6TEA0"/>
<evidence type="ECO:0000313" key="2">
    <source>
        <dbReference type="Proteomes" id="UP000325780"/>
    </source>
</evidence>
<accession>A0A5N6TEA0</accession>
<dbReference type="EMBL" id="ML742452">
    <property type="protein sequence ID" value="KAE8144695.1"/>
    <property type="molecule type" value="Genomic_DNA"/>
</dbReference>
<protein>
    <submittedName>
        <fullName evidence="1">Uncharacterized protein</fullName>
    </submittedName>
</protein>
<name>A0A5N6TEA0_ASPAV</name>
<evidence type="ECO:0000313" key="1">
    <source>
        <dbReference type="EMBL" id="KAE8144695.1"/>
    </source>
</evidence>
<gene>
    <name evidence="1" type="ORF">BDV25DRAFT_88062</name>
</gene>
<organism evidence="1 2">
    <name type="scientific">Aspergillus avenaceus</name>
    <dbReference type="NCBI Taxonomy" id="36643"/>
    <lineage>
        <taxon>Eukaryota</taxon>
        <taxon>Fungi</taxon>
        <taxon>Dikarya</taxon>
        <taxon>Ascomycota</taxon>
        <taxon>Pezizomycotina</taxon>
        <taxon>Eurotiomycetes</taxon>
        <taxon>Eurotiomycetidae</taxon>
        <taxon>Eurotiales</taxon>
        <taxon>Aspergillaceae</taxon>
        <taxon>Aspergillus</taxon>
        <taxon>Aspergillus subgen. Circumdati</taxon>
    </lineage>
</organism>
<dbReference type="Proteomes" id="UP000325780">
    <property type="component" value="Unassembled WGS sequence"/>
</dbReference>
<proteinExistence type="predicted"/>
<keyword evidence="2" id="KW-1185">Reference proteome</keyword>
<sequence>MSHRLCILYYQQANPIPATSFLSVLTLIQAVVSLGVRWPFNFHSGQSYPNPLRHIDFELSSTKDSAQGQSEAELSIST</sequence>